<accession>A0AAD7L326</accession>
<protein>
    <submittedName>
        <fullName evidence="8">Agamous-like MADS-box protein AGL80</fullName>
    </submittedName>
</protein>
<dbReference type="SUPFAM" id="SSF55455">
    <property type="entry name" value="SRF-like"/>
    <property type="match status" value="1"/>
</dbReference>
<keyword evidence="6" id="KW-0812">Transmembrane</keyword>
<keyword evidence="2" id="KW-0805">Transcription regulation</keyword>
<evidence type="ECO:0000313" key="9">
    <source>
        <dbReference type="Proteomes" id="UP001163823"/>
    </source>
</evidence>
<evidence type="ECO:0000256" key="2">
    <source>
        <dbReference type="ARBA" id="ARBA00023015"/>
    </source>
</evidence>
<dbReference type="GO" id="GO:0046983">
    <property type="term" value="F:protein dimerization activity"/>
    <property type="evidence" value="ECO:0007669"/>
    <property type="project" value="InterPro"/>
</dbReference>
<dbReference type="GO" id="GO:0005634">
    <property type="term" value="C:nucleus"/>
    <property type="evidence" value="ECO:0007669"/>
    <property type="project" value="UniProtKB-SubCell"/>
</dbReference>
<dbReference type="Pfam" id="PF00319">
    <property type="entry name" value="SRF-TF"/>
    <property type="match status" value="1"/>
</dbReference>
<evidence type="ECO:0000313" key="8">
    <source>
        <dbReference type="EMBL" id="KAJ7950674.1"/>
    </source>
</evidence>
<dbReference type="PROSITE" id="PS50066">
    <property type="entry name" value="MADS_BOX_2"/>
    <property type="match status" value="1"/>
</dbReference>
<dbReference type="EMBL" id="JARAOO010000011">
    <property type="protein sequence ID" value="KAJ7950674.1"/>
    <property type="molecule type" value="Genomic_DNA"/>
</dbReference>
<evidence type="ECO:0000256" key="6">
    <source>
        <dbReference type="SAM" id="Phobius"/>
    </source>
</evidence>
<dbReference type="KEGG" id="qsa:O6P43_026835"/>
<comment type="caution">
    <text evidence="8">The sequence shown here is derived from an EMBL/GenBank/DDBJ whole genome shotgun (WGS) entry which is preliminary data.</text>
</comment>
<keyword evidence="3" id="KW-0238">DNA-binding</keyword>
<proteinExistence type="predicted"/>
<evidence type="ECO:0000256" key="1">
    <source>
        <dbReference type="ARBA" id="ARBA00004123"/>
    </source>
</evidence>
<dbReference type="Gene3D" id="3.40.1810.10">
    <property type="entry name" value="Transcription factor, MADS-box"/>
    <property type="match status" value="1"/>
</dbReference>
<evidence type="ECO:0000256" key="3">
    <source>
        <dbReference type="ARBA" id="ARBA00023125"/>
    </source>
</evidence>
<keyword evidence="9" id="KW-1185">Reference proteome</keyword>
<feature type="transmembrane region" description="Helical" evidence="6">
    <location>
        <begin position="83"/>
        <end position="102"/>
    </location>
</feature>
<organism evidence="8 9">
    <name type="scientific">Quillaja saponaria</name>
    <name type="common">Soap bark tree</name>
    <dbReference type="NCBI Taxonomy" id="32244"/>
    <lineage>
        <taxon>Eukaryota</taxon>
        <taxon>Viridiplantae</taxon>
        <taxon>Streptophyta</taxon>
        <taxon>Embryophyta</taxon>
        <taxon>Tracheophyta</taxon>
        <taxon>Spermatophyta</taxon>
        <taxon>Magnoliopsida</taxon>
        <taxon>eudicotyledons</taxon>
        <taxon>Gunneridae</taxon>
        <taxon>Pentapetalae</taxon>
        <taxon>rosids</taxon>
        <taxon>fabids</taxon>
        <taxon>Fabales</taxon>
        <taxon>Quillajaceae</taxon>
        <taxon>Quillaja</taxon>
    </lineage>
</organism>
<dbReference type="Proteomes" id="UP001163823">
    <property type="component" value="Chromosome 11"/>
</dbReference>
<name>A0AAD7L326_QUISA</name>
<comment type="subcellular location">
    <subcellularLocation>
        <location evidence="1">Nucleus</location>
    </subcellularLocation>
</comment>
<dbReference type="SMART" id="SM00432">
    <property type="entry name" value="MADS"/>
    <property type="match status" value="1"/>
</dbReference>
<gene>
    <name evidence="8" type="ORF">O6P43_026835</name>
</gene>
<evidence type="ECO:0000256" key="5">
    <source>
        <dbReference type="ARBA" id="ARBA00023242"/>
    </source>
</evidence>
<dbReference type="GO" id="GO:0003677">
    <property type="term" value="F:DNA binding"/>
    <property type="evidence" value="ECO:0007669"/>
    <property type="project" value="UniProtKB-KW"/>
</dbReference>
<keyword evidence="6" id="KW-1133">Transmembrane helix</keyword>
<dbReference type="AlphaFoldDB" id="A0AAD7L326"/>
<feature type="domain" description="MADS-box" evidence="7">
    <location>
        <begin position="1"/>
        <end position="61"/>
    </location>
</feature>
<keyword evidence="6" id="KW-0472">Membrane</keyword>
<sequence length="167" mass="18551">MAKKKAKLVYTTNDAVRKVTFKKRKKSLLKKVIERSTLYGIQACAIIYSTYQRELEVSPSPFDVQRTIFAFKKKSKIDQTKNMSFKSFSCLVAATILRVFGISLLPTLFWPCTLSLAAESVLLCSLTNAYSYCNRTPVSASGGCFAPKPIIDPTTQVNARGGDEQDS</sequence>
<evidence type="ECO:0000256" key="4">
    <source>
        <dbReference type="ARBA" id="ARBA00023163"/>
    </source>
</evidence>
<dbReference type="InterPro" id="IPR002100">
    <property type="entry name" value="TF_MADSbox"/>
</dbReference>
<keyword evidence="4" id="KW-0804">Transcription</keyword>
<dbReference type="InterPro" id="IPR036879">
    <property type="entry name" value="TF_MADSbox_sf"/>
</dbReference>
<evidence type="ECO:0000259" key="7">
    <source>
        <dbReference type="PROSITE" id="PS50066"/>
    </source>
</evidence>
<reference evidence="8" key="1">
    <citation type="journal article" date="2023" name="Science">
        <title>Elucidation of the pathway for biosynthesis of saponin adjuvants from the soapbark tree.</title>
        <authorList>
            <person name="Reed J."/>
            <person name="Orme A."/>
            <person name="El-Demerdash A."/>
            <person name="Owen C."/>
            <person name="Martin L.B.B."/>
            <person name="Misra R.C."/>
            <person name="Kikuchi S."/>
            <person name="Rejzek M."/>
            <person name="Martin A.C."/>
            <person name="Harkess A."/>
            <person name="Leebens-Mack J."/>
            <person name="Louveau T."/>
            <person name="Stephenson M.J."/>
            <person name="Osbourn A."/>
        </authorList>
    </citation>
    <scope>NUCLEOTIDE SEQUENCE</scope>
    <source>
        <strain evidence="8">S10</strain>
    </source>
</reference>
<keyword evidence="5" id="KW-0539">Nucleus</keyword>